<sequence>MTSETSTTVVTANPSLHSSAFLALPRELRDQIYNHIFAIPDHRSTRALRIERRHLTRFTPSPATILLILHHECVLLNRQISSEALEALFKNHNVFFSCGPFVLNRFLALIGEGNGGEGREWLSWLRRMELEWITFPNLRFYPPRRRQRPSELGLNTPLYDSFHSYGYEEEVSWDYEGSDYDDNFYDPHNASVWPEEEVEIKDEYIINASSTYAPETDPITSVSNRWRKEEAEENGRYTIDPSSTSAHGGKADEIDPHNVLFWSREEVESNDQYIIDPSSTAYGDEPKETDPGTFISTYYPFGFSTQYPSSDPSLSTWDDSVLSDSQTALNRLIASEVTPLFTFLASSALNITSITIPLHFISRPKYFSRAASRPDYILPLRARYWVKVVAHAVLLLLSSSPISAPKLREVRIKYIPYDIWASLEPTDDLSKMAKQGFWGDIGDGEGEAFQALHAELAERGVEMGPDELDVDVRFVQWTFENGGEKVGDELLVVMRRADVKESRQILQKEII</sequence>
<keyword evidence="3" id="KW-1185">Reference proteome</keyword>
<evidence type="ECO:0000313" key="3">
    <source>
        <dbReference type="Proteomes" id="UP000250266"/>
    </source>
</evidence>
<gene>
    <name evidence="2" type="ORF">K432DRAFT_385565</name>
</gene>
<dbReference type="EMBL" id="KV745227">
    <property type="protein sequence ID" value="OCK76260.1"/>
    <property type="molecule type" value="Genomic_DNA"/>
</dbReference>
<feature type="region of interest" description="Disordered" evidence="1">
    <location>
        <begin position="231"/>
        <end position="250"/>
    </location>
</feature>
<dbReference type="AlphaFoldDB" id="A0A8E2E2V4"/>
<dbReference type="OrthoDB" id="62952at2759"/>
<protein>
    <recommendedName>
        <fullName evidence="4">F-box domain-containing protein</fullName>
    </recommendedName>
</protein>
<evidence type="ECO:0008006" key="4">
    <source>
        <dbReference type="Google" id="ProtNLM"/>
    </source>
</evidence>
<organism evidence="2 3">
    <name type="scientific">Lepidopterella palustris CBS 459.81</name>
    <dbReference type="NCBI Taxonomy" id="1314670"/>
    <lineage>
        <taxon>Eukaryota</taxon>
        <taxon>Fungi</taxon>
        <taxon>Dikarya</taxon>
        <taxon>Ascomycota</taxon>
        <taxon>Pezizomycotina</taxon>
        <taxon>Dothideomycetes</taxon>
        <taxon>Pleosporomycetidae</taxon>
        <taxon>Mytilinidiales</taxon>
        <taxon>Argynnaceae</taxon>
        <taxon>Lepidopterella</taxon>
    </lineage>
</organism>
<dbReference type="Proteomes" id="UP000250266">
    <property type="component" value="Unassembled WGS sequence"/>
</dbReference>
<proteinExistence type="predicted"/>
<name>A0A8E2E2V4_9PEZI</name>
<evidence type="ECO:0000256" key="1">
    <source>
        <dbReference type="SAM" id="MobiDB-lite"/>
    </source>
</evidence>
<evidence type="ECO:0000313" key="2">
    <source>
        <dbReference type="EMBL" id="OCK76260.1"/>
    </source>
</evidence>
<reference evidence="2 3" key="1">
    <citation type="journal article" date="2016" name="Nat. Commun.">
        <title>Ectomycorrhizal ecology is imprinted in the genome of the dominant symbiotic fungus Cenococcum geophilum.</title>
        <authorList>
            <consortium name="DOE Joint Genome Institute"/>
            <person name="Peter M."/>
            <person name="Kohler A."/>
            <person name="Ohm R.A."/>
            <person name="Kuo A."/>
            <person name="Krutzmann J."/>
            <person name="Morin E."/>
            <person name="Arend M."/>
            <person name="Barry K.W."/>
            <person name="Binder M."/>
            <person name="Choi C."/>
            <person name="Clum A."/>
            <person name="Copeland A."/>
            <person name="Grisel N."/>
            <person name="Haridas S."/>
            <person name="Kipfer T."/>
            <person name="LaButti K."/>
            <person name="Lindquist E."/>
            <person name="Lipzen A."/>
            <person name="Maire R."/>
            <person name="Meier B."/>
            <person name="Mihaltcheva S."/>
            <person name="Molinier V."/>
            <person name="Murat C."/>
            <person name="Poggeler S."/>
            <person name="Quandt C.A."/>
            <person name="Sperisen C."/>
            <person name="Tritt A."/>
            <person name="Tisserant E."/>
            <person name="Crous P.W."/>
            <person name="Henrissat B."/>
            <person name="Nehls U."/>
            <person name="Egli S."/>
            <person name="Spatafora J.W."/>
            <person name="Grigoriev I.V."/>
            <person name="Martin F.M."/>
        </authorList>
    </citation>
    <scope>NUCLEOTIDE SEQUENCE [LARGE SCALE GENOMIC DNA]</scope>
    <source>
        <strain evidence="2 3">CBS 459.81</strain>
    </source>
</reference>
<accession>A0A8E2E2V4</accession>